<gene>
    <name evidence="1" type="ORF">IEQ34_012370</name>
</gene>
<dbReference type="AlphaFoldDB" id="A0AAV7GSA5"/>
<dbReference type="Proteomes" id="UP000775213">
    <property type="component" value="Unassembled WGS sequence"/>
</dbReference>
<comment type="caution">
    <text evidence="1">The sequence shown here is derived from an EMBL/GenBank/DDBJ whole genome shotgun (WGS) entry which is preliminary data.</text>
</comment>
<sequence>MLPSRNISEVTCDHALLNYSIQMVYSIDVGKLIFSFLMYVIQGTTSVGLGHPSLIYALCVVAGVRNDQTEEQLFPIVYDSSKTEQITLNKGHAYLLGEYDELNKKYLELNKSHEYLKIKHAELEDQGGEACARTSFPPPGETENLTSFCFHLKRAENPTSFCFLLKQAENLGSSCR</sequence>
<reference evidence="1 2" key="1">
    <citation type="journal article" date="2021" name="Hortic Res">
        <title>Chromosome-scale assembly of the Dendrobium chrysotoxum genome enhances the understanding of orchid evolution.</title>
        <authorList>
            <person name="Zhang Y."/>
            <person name="Zhang G.Q."/>
            <person name="Zhang D."/>
            <person name="Liu X.D."/>
            <person name="Xu X.Y."/>
            <person name="Sun W.H."/>
            <person name="Yu X."/>
            <person name="Zhu X."/>
            <person name="Wang Z.W."/>
            <person name="Zhao X."/>
            <person name="Zhong W.Y."/>
            <person name="Chen H."/>
            <person name="Yin W.L."/>
            <person name="Huang T."/>
            <person name="Niu S.C."/>
            <person name="Liu Z.J."/>
        </authorList>
    </citation>
    <scope>NUCLEOTIDE SEQUENCE [LARGE SCALE GENOMIC DNA]</scope>
    <source>
        <strain evidence="1">Lindl</strain>
    </source>
</reference>
<evidence type="ECO:0000313" key="1">
    <source>
        <dbReference type="EMBL" id="KAH0459556.1"/>
    </source>
</evidence>
<name>A0AAV7GSA5_DENCH</name>
<accession>A0AAV7GSA5</accession>
<proteinExistence type="predicted"/>
<organism evidence="1 2">
    <name type="scientific">Dendrobium chrysotoxum</name>
    <name type="common">Orchid</name>
    <dbReference type="NCBI Taxonomy" id="161865"/>
    <lineage>
        <taxon>Eukaryota</taxon>
        <taxon>Viridiplantae</taxon>
        <taxon>Streptophyta</taxon>
        <taxon>Embryophyta</taxon>
        <taxon>Tracheophyta</taxon>
        <taxon>Spermatophyta</taxon>
        <taxon>Magnoliopsida</taxon>
        <taxon>Liliopsida</taxon>
        <taxon>Asparagales</taxon>
        <taxon>Orchidaceae</taxon>
        <taxon>Epidendroideae</taxon>
        <taxon>Malaxideae</taxon>
        <taxon>Dendrobiinae</taxon>
        <taxon>Dendrobium</taxon>
    </lineage>
</organism>
<dbReference type="EMBL" id="JAGFBR010000011">
    <property type="protein sequence ID" value="KAH0459556.1"/>
    <property type="molecule type" value="Genomic_DNA"/>
</dbReference>
<protein>
    <submittedName>
        <fullName evidence="1">Uncharacterized protein</fullName>
    </submittedName>
</protein>
<keyword evidence="2" id="KW-1185">Reference proteome</keyword>
<evidence type="ECO:0000313" key="2">
    <source>
        <dbReference type="Proteomes" id="UP000775213"/>
    </source>
</evidence>